<dbReference type="Proteomes" id="UP000183832">
    <property type="component" value="Unassembled WGS sequence"/>
</dbReference>
<proteinExistence type="predicted"/>
<name>A0A1J1HWI5_9DIPT</name>
<dbReference type="EMBL" id="CVRI01000019">
    <property type="protein sequence ID" value="CRK90489.1"/>
    <property type="molecule type" value="Genomic_DNA"/>
</dbReference>
<reference evidence="1 2" key="1">
    <citation type="submission" date="2015-04" db="EMBL/GenBank/DDBJ databases">
        <authorList>
            <person name="Syromyatnikov M.Y."/>
            <person name="Popov V.N."/>
        </authorList>
    </citation>
    <scope>NUCLEOTIDE SEQUENCE [LARGE SCALE GENOMIC DNA]</scope>
</reference>
<dbReference type="AlphaFoldDB" id="A0A1J1HWI5"/>
<protein>
    <submittedName>
        <fullName evidence="1">CLUMA_CG004224, isoform A</fullName>
    </submittedName>
</protein>
<evidence type="ECO:0000313" key="2">
    <source>
        <dbReference type="Proteomes" id="UP000183832"/>
    </source>
</evidence>
<gene>
    <name evidence="1" type="ORF">CLUMA_CG004224</name>
</gene>
<evidence type="ECO:0000313" key="1">
    <source>
        <dbReference type="EMBL" id="CRK90489.1"/>
    </source>
</evidence>
<sequence length="74" mass="8856">MEKKVYEVPLPCLAHEKGSLGRSGLEMMMNKREIKKKQYNNTWKIKFMGLRLDTQQLMMGLLTLQQHSIQYQRR</sequence>
<organism evidence="1 2">
    <name type="scientific">Clunio marinus</name>
    <dbReference type="NCBI Taxonomy" id="568069"/>
    <lineage>
        <taxon>Eukaryota</taxon>
        <taxon>Metazoa</taxon>
        <taxon>Ecdysozoa</taxon>
        <taxon>Arthropoda</taxon>
        <taxon>Hexapoda</taxon>
        <taxon>Insecta</taxon>
        <taxon>Pterygota</taxon>
        <taxon>Neoptera</taxon>
        <taxon>Endopterygota</taxon>
        <taxon>Diptera</taxon>
        <taxon>Nematocera</taxon>
        <taxon>Chironomoidea</taxon>
        <taxon>Chironomidae</taxon>
        <taxon>Clunio</taxon>
    </lineage>
</organism>
<accession>A0A1J1HWI5</accession>
<keyword evidence="2" id="KW-1185">Reference proteome</keyword>